<dbReference type="eggNOG" id="COG5581">
    <property type="taxonomic scope" value="Bacteria"/>
</dbReference>
<dbReference type="AlphaFoldDB" id="S6ALU3"/>
<dbReference type="InterPro" id="IPR012349">
    <property type="entry name" value="Split_barrel_FMN-bd"/>
</dbReference>
<keyword evidence="3" id="KW-0975">Bacterial flagellum</keyword>
<keyword evidence="6" id="KW-0282">Flagellum</keyword>
<sequence>MLCVRPAFVFGEIWTVSSPFHEENGPQPPKVLKAPVEILANLRLLQQHHDPLIITFHDRNQRFQSYLVEVDRDRGLVALDEMIPNDGERFLRNGETFRIESFHEGVRIAWETQQAATVGEFEGDRCYWCALPDEVTYHQRRNAFRATLKQSQWVPIELDGDKLSAPYKGVMLDVSATGCRLRFEGDLSGRLQPGQVYERFSAKLSIGPITTPVELRHLQFDEKTGMSFVGIRFHNMSGLVQRNIERFVYQLQREARRFEKDDLF</sequence>
<organism evidence="6 7">
    <name type="scientific">Metapseudomonas resinovorans NBRC 106553</name>
    <dbReference type="NCBI Taxonomy" id="1245471"/>
    <lineage>
        <taxon>Bacteria</taxon>
        <taxon>Pseudomonadati</taxon>
        <taxon>Pseudomonadota</taxon>
        <taxon>Gammaproteobacteria</taxon>
        <taxon>Pseudomonadales</taxon>
        <taxon>Pseudomonadaceae</taxon>
        <taxon>Metapseudomonas</taxon>
    </lineage>
</organism>
<dbReference type="PATRIC" id="fig|1245471.3.peg.4096"/>
<reference evidence="6 7" key="1">
    <citation type="journal article" date="2013" name="Genome Announc.">
        <title>Complete Genome Sequence of the Carbazole Degrader Pseudomonas resinovorans Strain CA10 (NBRC 106553).</title>
        <authorList>
            <person name="Shintani M."/>
            <person name="Hosoyama A."/>
            <person name="Ohji S."/>
            <person name="Tsuchikane K."/>
            <person name="Takarada H."/>
            <person name="Yamazoe A."/>
            <person name="Fujita N."/>
            <person name="Nojiri H."/>
        </authorList>
    </citation>
    <scope>NUCLEOTIDE SEQUENCE [LARGE SCALE GENOMIC DNA]</scope>
    <source>
        <strain evidence="6 7">NBRC 106553</strain>
    </source>
</reference>
<dbReference type="OrthoDB" id="6746848at2"/>
<dbReference type="Gene3D" id="2.30.110.10">
    <property type="entry name" value="Electron Transport, Fmn-binding Protein, Chain A"/>
    <property type="match status" value="1"/>
</dbReference>
<accession>S6ALU3</accession>
<keyword evidence="7" id="KW-1185">Reference proteome</keyword>
<evidence type="ECO:0000313" key="6">
    <source>
        <dbReference type="EMBL" id="BAN49785.1"/>
    </source>
</evidence>
<dbReference type="HOGENOM" id="CLU_098282_0_0_6"/>
<evidence type="ECO:0000256" key="1">
    <source>
        <dbReference type="ARBA" id="ARBA00022636"/>
    </source>
</evidence>
<dbReference type="EMBL" id="AP013068">
    <property type="protein sequence ID" value="BAN49785.1"/>
    <property type="molecule type" value="Genomic_DNA"/>
</dbReference>
<feature type="domain" description="PilZ" evidence="4">
    <location>
        <begin position="139"/>
        <end position="250"/>
    </location>
</feature>
<keyword evidence="1" id="KW-0973">c-di-GMP</keyword>
<name>S6ALU3_METRE</name>
<dbReference type="GO" id="GO:0035438">
    <property type="term" value="F:cyclic-di-GMP binding"/>
    <property type="evidence" value="ECO:0007669"/>
    <property type="project" value="InterPro"/>
</dbReference>
<dbReference type="Pfam" id="PF07238">
    <property type="entry name" value="PilZ"/>
    <property type="match status" value="1"/>
</dbReference>
<dbReference type="STRING" id="1245471.PCA10_40530"/>
<evidence type="ECO:0000256" key="3">
    <source>
        <dbReference type="ARBA" id="ARBA00023143"/>
    </source>
</evidence>
<keyword evidence="6" id="KW-0966">Cell projection</keyword>
<dbReference type="InterPro" id="IPR009926">
    <property type="entry name" value="T3SS_YcgR_PilZN"/>
</dbReference>
<keyword evidence="2" id="KW-0547">Nucleotide-binding</keyword>
<gene>
    <name evidence="6" type="ORF">PCA10_40530</name>
</gene>
<evidence type="ECO:0000256" key="2">
    <source>
        <dbReference type="ARBA" id="ARBA00022741"/>
    </source>
</evidence>
<dbReference type="Gene3D" id="2.40.10.220">
    <property type="entry name" value="predicted glycosyltransferase like domains"/>
    <property type="match status" value="1"/>
</dbReference>
<evidence type="ECO:0000313" key="7">
    <source>
        <dbReference type="Proteomes" id="UP000015503"/>
    </source>
</evidence>
<feature type="domain" description="Type III secretion system flagellar brake protein YcgR PilZN" evidence="5">
    <location>
        <begin position="32"/>
        <end position="136"/>
    </location>
</feature>
<proteinExistence type="predicted"/>
<dbReference type="Proteomes" id="UP000015503">
    <property type="component" value="Chromosome"/>
</dbReference>
<evidence type="ECO:0000259" key="5">
    <source>
        <dbReference type="Pfam" id="PF07317"/>
    </source>
</evidence>
<dbReference type="RefSeq" id="WP_016493919.1">
    <property type="nucleotide sequence ID" value="NC_021499.1"/>
</dbReference>
<dbReference type="InterPro" id="IPR009875">
    <property type="entry name" value="PilZ_domain"/>
</dbReference>
<evidence type="ECO:0000259" key="4">
    <source>
        <dbReference type="Pfam" id="PF07238"/>
    </source>
</evidence>
<dbReference type="Pfam" id="PF07317">
    <property type="entry name" value="PilZN"/>
    <property type="match status" value="1"/>
</dbReference>
<protein>
    <submittedName>
        <fullName evidence="6">Flagellar brake protein</fullName>
    </submittedName>
</protein>
<keyword evidence="6" id="KW-0969">Cilium</keyword>
<dbReference type="KEGG" id="pre:PCA10_40530"/>